<dbReference type="EMBL" id="ML736221">
    <property type="protein sequence ID" value="KAE8377607.1"/>
    <property type="molecule type" value="Genomic_DNA"/>
</dbReference>
<keyword evidence="3" id="KW-0238">DNA-binding</keyword>
<evidence type="ECO:0000256" key="5">
    <source>
        <dbReference type="ARBA" id="ARBA00023242"/>
    </source>
</evidence>
<feature type="compositionally biased region" description="Basic and acidic residues" evidence="6">
    <location>
        <begin position="102"/>
        <end position="114"/>
    </location>
</feature>
<dbReference type="Pfam" id="PF00172">
    <property type="entry name" value="Zn_clus"/>
    <property type="match status" value="1"/>
</dbReference>
<dbReference type="GO" id="GO:0005634">
    <property type="term" value="C:nucleus"/>
    <property type="evidence" value="ECO:0007669"/>
    <property type="project" value="UniProtKB-SubCell"/>
</dbReference>
<evidence type="ECO:0000256" key="2">
    <source>
        <dbReference type="ARBA" id="ARBA00023015"/>
    </source>
</evidence>
<accession>A0A5N7B674</accession>
<reference evidence="8 9" key="1">
    <citation type="submission" date="2019-04" db="EMBL/GenBank/DDBJ databases">
        <title>Friends and foes A comparative genomics studyof 23 Aspergillus species from section Flavi.</title>
        <authorList>
            <consortium name="DOE Joint Genome Institute"/>
            <person name="Kjaerbolling I."/>
            <person name="Vesth T."/>
            <person name="Frisvad J.C."/>
            <person name="Nybo J.L."/>
            <person name="Theobald S."/>
            <person name="Kildgaard S."/>
            <person name="Isbrandt T."/>
            <person name="Kuo A."/>
            <person name="Sato A."/>
            <person name="Lyhne E.K."/>
            <person name="Kogle M.E."/>
            <person name="Wiebenga A."/>
            <person name="Kun R.S."/>
            <person name="Lubbers R.J."/>
            <person name="Makela M.R."/>
            <person name="Barry K."/>
            <person name="Chovatia M."/>
            <person name="Clum A."/>
            <person name="Daum C."/>
            <person name="Haridas S."/>
            <person name="He G."/>
            <person name="LaButti K."/>
            <person name="Lipzen A."/>
            <person name="Mondo S."/>
            <person name="Riley R."/>
            <person name="Salamov A."/>
            <person name="Simmons B.A."/>
            <person name="Magnuson J.K."/>
            <person name="Henrissat B."/>
            <person name="Mortensen U.H."/>
            <person name="Larsen T.O."/>
            <person name="Devries R.P."/>
            <person name="Grigoriev I.V."/>
            <person name="Machida M."/>
            <person name="Baker S.E."/>
            <person name="Andersen M.R."/>
        </authorList>
    </citation>
    <scope>NUCLEOTIDE SEQUENCE [LARGE SCALE GENOMIC DNA]</scope>
    <source>
        <strain evidence="8 9">IBT 29228</strain>
    </source>
</reference>
<evidence type="ECO:0000256" key="4">
    <source>
        <dbReference type="ARBA" id="ARBA00023163"/>
    </source>
</evidence>
<dbReference type="PANTHER" id="PTHR47540:SF6">
    <property type="entry name" value="ZN(II)2CYS6 TRANSCRIPTION FACTOR (EUROFUNG)"/>
    <property type="match status" value="1"/>
</dbReference>
<feature type="domain" description="Zn(2)-C6 fungal-type" evidence="7">
    <location>
        <begin position="18"/>
        <end position="47"/>
    </location>
</feature>
<dbReference type="CDD" id="cd00067">
    <property type="entry name" value="GAL4"/>
    <property type="match status" value="1"/>
</dbReference>
<dbReference type="PROSITE" id="PS50048">
    <property type="entry name" value="ZN2_CY6_FUNGAL_2"/>
    <property type="match status" value="1"/>
</dbReference>
<keyword evidence="5" id="KW-0539">Nucleus</keyword>
<dbReference type="SUPFAM" id="SSF57701">
    <property type="entry name" value="Zn2/Cys6 DNA-binding domain"/>
    <property type="match status" value="1"/>
</dbReference>
<keyword evidence="4" id="KW-0804">Transcription</keyword>
<evidence type="ECO:0000313" key="8">
    <source>
        <dbReference type="EMBL" id="KAE8377607.1"/>
    </source>
</evidence>
<proteinExistence type="predicted"/>
<dbReference type="Gene3D" id="4.10.240.10">
    <property type="entry name" value="Zn(2)-C6 fungal-type DNA-binding domain"/>
    <property type="match status" value="1"/>
</dbReference>
<name>A0A5N7B674_9EURO</name>
<feature type="region of interest" description="Disordered" evidence="6">
    <location>
        <begin position="65"/>
        <end position="114"/>
    </location>
</feature>
<dbReference type="InterPro" id="IPR036864">
    <property type="entry name" value="Zn2-C6_fun-type_DNA-bd_sf"/>
</dbReference>
<dbReference type="PANTHER" id="PTHR47540">
    <property type="entry name" value="THIAMINE REPRESSIBLE GENES REGULATORY PROTEIN THI5"/>
    <property type="match status" value="1"/>
</dbReference>
<dbReference type="AlphaFoldDB" id="A0A5N7B674"/>
<evidence type="ECO:0000256" key="3">
    <source>
        <dbReference type="ARBA" id="ARBA00023125"/>
    </source>
</evidence>
<keyword evidence="9" id="KW-1185">Reference proteome</keyword>
<evidence type="ECO:0000256" key="1">
    <source>
        <dbReference type="ARBA" id="ARBA00004123"/>
    </source>
</evidence>
<dbReference type="GO" id="GO:0045944">
    <property type="term" value="P:positive regulation of transcription by RNA polymerase II"/>
    <property type="evidence" value="ECO:0007669"/>
    <property type="project" value="TreeGrafter"/>
</dbReference>
<feature type="compositionally biased region" description="Acidic residues" evidence="6">
    <location>
        <begin position="85"/>
        <end position="95"/>
    </location>
</feature>
<protein>
    <recommendedName>
        <fullName evidence="7">Zn(2)-C6 fungal-type domain-containing protein</fullName>
    </recommendedName>
</protein>
<dbReference type="GO" id="GO:0008270">
    <property type="term" value="F:zinc ion binding"/>
    <property type="evidence" value="ECO:0007669"/>
    <property type="project" value="InterPro"/>
</dbReference>
<feature type="compositionally biased region" description="Polar residues" evidence="6">
    <location>
        <begin position="65"/>
        <end position="78"/>
    </location>
</feature>
<dbReference type="GO" id="GO:0043565">
    <property type="term" value="F:sequence-specific DNA binding"/>
    <property type="evidence" value="ECO:0007669"/>
    <property type="project" value="TreeGrafter"/>
</dbReference>
<evidence type="ECO:0000256" key="6">
    <source>
        <dbReference type="SAM" id="MobiDB-lite"/>
    </source>
</evidence>
<dbReference type="PROSITE" id="PS00463">
    <property type="entry name" value="ZN2_CY6_FUNGAL_1"/>
    <property type="match status" value="1"/>
</dbReference>
<dbReference type="OrthoDB" id="3548654at2759"/>
<dbReference type="InterPro" id="IPR051711">
    <property type="entry name" value="Stress_Response_Reg"/>
</dbReference>
<dbReference type="GO" id="GO:0000981">
    <property type="term" value="F:DNA-binding transcription factor activity, RNA polymerase II-specific"/>
    <property type="evidence" value="ECO:0007669"/>
    <property type="project" value="InterPro"/>
</dbReference>
<dbReference type="InterPro" id="IPR001138">
    <property type="entry name" value="Zn2Cys6_DnaBD"/>
</dbReference>
<dbReference type="Proteomes" id="UP000326198">
    <property type="component" value="Unassembled WGS sequence"/>
</dbReference>
<organism evidence="8 9">
    <name type="scientific">Aspergillus bertholletiae</name>
    <dbReference type="NCBI Taxonomy" id="1226010"/>
    <lineage>
        <taxon>Eukaryota</taxon>
        <taxon>Fungi</taxon>
        <taxon>Dikarya</taxon>
        <taxon>Ascomycota</taxon>
        <taxon>Pezizomycotina</taxon>
        <taxon>Eurotiomycetes</taxon>
        <taxon>Eurotiomycetidae</taxon>
        <taxon>Eurotiales</taxon>
        <taxon>Aspergillaceae</taxon>
        <taxon>Aspergillus</taxon>
        <taxon>Aspergillus subgen. Circumdati</taxon>
    </lineage>
</organism>
<gene>
    <name evidence="8" type="ORF">BDV26DRAFT_281770</name>
</gene>
<evidence type="ECO:0000259" key="7">
    <source>
        <dbReference type="PROSITE" id="PS50048"/>
    </source>
</evidence>
<sequence>MATQVPIEPRKLRRTANACIACRQSKIKCSGKEPCANCQRRSVKCRFIEGSNKVTVTESYLQQLRRQAQEHQSPTGTKRSADTAFESEVDADNLSEEPVYSQREEPPLPPKTIDHARSIWTSPFTLPSRTIKNTYKNKRNWIWLAPTSVWSFTARLSVMLTEKLQLESPYTTPSQLDKDIYPLQWKQATAEGPPDVSGLPSIDHALYLFNTVKFHLGVKYRFFDEDTLLGHIHEFYHGNTVEKATEFRLWFVQFLLVLAFGNAFLLQSRNAKDPPGSKFFVRAMALMPDHASLWKDSLLASETLALAGLYLYCIDHRESAHVYVRLSHLLSSILTSIYKNEKTQLGTFLETTRSILHTMAGHAQEIESIIHTKVQNSVDTMPKGTRHITLLYHQEDWQNFLAPTKSLISAGIKSAAKTLQILTGEDSLLEVFLPFDLEFTYGAAIHLAMANTLFPHAAEGQSYSEEVYAILDEMIYKGNRLAAARKVELIHLESLFKELATRIERRGLQTLTLSSSPENEQLKFYGEVYQAEESLVQADPIDPALIGDPSASPDVLHHTATDIEFLDNIGISSYEFLTIVNQIGTSDNFSLLDPAQAW</sequence>
<keyword evidence="2" id="KW-0805">Transcription regulation</keyword>
<dbReference type="SMART" id="SM00066">
    <property type="entry name" value="GAL4"/>
    <property type="match status" value="1"/>
</dbReference>
<evidence type="ECO:0000313" key="9">
    <source>
        <dbReference type="Proteomes" id="UP000326198"/>
    </source>
</evidence>
<comment type="subcellular location">
    <subcellularLocation>
        <location evidence="1">Nucleus</location>
    </subcellularLocation>
</comment>